<evidence type="ECO:0000313" key="8">
    <source>
        <dbReference type="EMBL" id="ALU28568.1"/>
    </source>
</evidence>
<dbReference type="PROSITE" id="PS51645">
    <property type="entry name" value="PHR_CRY_ALPHA_BETA"/>
    <property type="match status" value="1"/>
</dbReference>
<evidence type="ECO:0000256" key="3">
    <source>
        <dbReference type="ARBA" id="ARBA00022991"/>
    </source>
</evidence>
<dbReference type="Proteomes" id="UP000065473">
    <property type="component" value="Chromosome"/>
</dbReference>
<evidence type="ECO:0000256" key="6">
    <source>
        <dbReference type="RuleBase" id="RU004182"/>
    </source>
</evidence>
<reference evidence="10 11" key="1">
    <citation type="submission" date="2015-12" db="EMBL/GenBank/DDBJ databases">
        <title>A stable core within a dynamic pangenome in Sulfolobus acidocaldarius.</title>
        <authorList>
            <person name="Anderson R."/>
            <person name="Kouris A."/>
            <person name="Seward C."/>
            <person name="Campbell K."/>
            <person name="Whitaker R."/>
        </authorList>
    </citation>
    <scope>NUCLEOTIDE SEQUENCE [LARGE SCALE GENOMIC DNA]</scope>
    <source>
        <strain evidence="8 11">GG12-C01-09</strain>
        <strain evidence="9 10">NG05B_CO5_07</strain>
    </source>
</reference>
<dbReference type="SUPFAM" id="SSF52425">
    <property type="entry name" value="Cryptochrome/photolyase, N-terminal domain"/>
    <property type="match status" value="1"/>
</dbReference>
<dbReference type="InterPro" id="IPR005101">
    <property type="entry name" value="Cryptochr/Photolyase_FAD-bd"/>
</dbReference>
<dbReference type="InterPro" id="IPR002081">
    <property type="entry name" value="Cryptochrome/DNA_photolyase_1"/>
</dbReference>
<sequence>MDCAVIFRRDLRLFDNTALVNAVYHCNKIYPIFIVDPRQMINNPYKSEFAATFLINSLVELDKELNGNLNVYYGYPENIVSKLDMVNAIFINEDYTPFAIQRDEKMKENALNKGIKFFSYPDVLLSAEEKKIKIGRSFTPFYTKARELEVPKPQSVDKSINVERISNSLSIDFLLTFKKVESPLLKGGRPEGLMLLDREIDYSRKDYPAEKNYSMLSPHLKFGTVSPREVYHKKISDQAFTRQLYWRDFYTLLAYQNPYVFGHSFKTEYDKIKWENSERYFNAWKDGMTGYPIIDAGMRALNTTGFINGRVRMLVAFFLTKVLFVDWRLGERYFATKLVDYDPAVNNGNWQWVASTGTDYIFRVFDPWKQQEKYDPEAKFIKDYVRELRDYPPSVIHKVYLHKITGYPSPIVNWRERVEMVKQVYFSTKA</sequence>
<dbReference type="InterPro" id="IPR006050">
    <property type="entry name" value="DNA_photolyase_N"/>
</dbReference>
<dbReference type="GO" id="GO:0071949">
    <property type="term" value="F:FAD binding"/>
    <property type="evidence" value="ECO:0007669"/>
    <property type="project" value="TreeGrafter"/>
</dbReference>
<feature type="binding site" evidence="4">
    <location>
        <position position="240"/>
    </location>
    <ligand>
        <name>FAD</name>
        <dbReference type="ChEBI" id="CHEBI:57692"/>
    </ligand>
</feature>
<protein>
    <submittedName>
        <fullName evidence="9">Deoxyribodipyrimidine photolyase</fullName>
    </submittedName>
</protein>
<dbReference type="OMA" id="EFFYRIM"/>
<dbReference type="EMBL" id="CP013695">
    <property type="protein sequence ID" value="ALU31280.1"/>
    <property type="molecule type" value="Genomic_DNA"/>
</dbReference>
<dbReference type="InterPro" id="IPR018394">
    <property type="entry name" value="DNA_photolyase_1_CS_C"/>
</dbReference>
<dbReference type="GO" id="GO:0006950">
    <property type="term" value="P:response to stress"/>
    <property type="evidence" value="ECO:0007669"/>
    <property type="project" value="UniProtKB-ARBA"/>
</dbReference>
<dbReference type="Pfam" id="PF03441">
    <property type="entry name" value="FAD_binding_7"/>
    <property type="match status" value="1"/>
</dbReference>
<dbReference type="Gene3D" id="1.25.40.80">
    <property type="match status" value="1"/>
</dbReference>
<keyword evidence="1 4" id="KW-0285">Flavoprotein</keyword>
<dbReference type="AlphaFoldDB" id="A0A0U3H8Q2"/>
<dbReference type="GeneID" id="14551730"/>
<dbReference type="Gene3D" id="3.40.50.620">
    <property type="entry name" value="HUPs"/>
    <property type="match status" value="1"/>
</dbReference>
<dbReference type="PROSITE" id="PS00394">
    <property type="entry name" value="DNA_PHOTOLYASES_1_1"/>
    <property type="match status" value="1"/>
</dbReference>
<dbReference type="Gene3D" id="1.10.579.10">
    <property type="entry name" value="DNA Cyclobutane Dipyrimidine Photolyase, subunit A, domain 3"/>
    <property type="match status" value="1"/>
</dbReference>
<dbReference type="RefSeq" id="WP_011278075.1">
    <property type="nucleotide sequence ID" value="NZ_CP013694.1"/>
</dbReference>
<evidence type="ECO:0000256" key="4">
    <source>
        <dbReference type="PIRSR" id="PIRSR602081-1"/>
    </source>
</evidence>
<evidence type="ECO:0000256" key="5">
    <source>
        <dbReference type="PIRSR" id="PIRSR602081-2"/>
    </source>
</evidence>
<dbReference type="PANTHER" id="PTHR11455:SF9">
    <property type="entry name" value="CRYPTOCHROME CIRCADIAN CLOCK 5 ISOFORM X1"/>
    <property type="match status" value="1"/>
</dbReference>
<feature type="binding site" evidence="4">
    <location>
        <begin position="243"/>
        <end position="250"/>
    </location>
    <ligand>
        <name>FAD</name>
        <dbReference type="ChEBI" id="CHEBI:57692"/>
    </ligand>
</feature>
<dbReference type="PRINTS" id="PR00147">
    <property type="entry name" value="DNAPHOTLYASE"/>
</dbReference>
<dbReference type="OrthoDB" id="11721at2157"/>
<evidence type="ECO:0000259" key="7">
    <source>
        <dbReference type="PROSITE" id="PS51645"/>
    </source>
</evidence>
<dbReference type="InterPro" id="IPR036134">
    <property type="entry name" value="Crypto/Photolyase_FAD-like_sf"/>
</dbReference>
<keyword evidence="9" id="KW-0456">Lyase</keyword>
<comment type="cofactor">
    <cofactor evidence="4">
        <name>FAD</name>
        <dbReference type="ChEBI" id="CHEBI:57692"/>
    </cofactor>
    <text evidence="4">Binds 1 FAD per subunit.</text>
</comment>
<evidence type="ECO:0000313" key="9">
    <source>
        <dbReference type="EMBL" id="ALU31280.1"/>
    </source>
</evidence>
<feature type="binding site" evidence="4">
    <location>
        <begin position="340"/>
        <end position="342"/>
    </location>
    <ligand>
        <name>FAD</name>
        <dbReference type="ChEBI" id="CHEBI:57692"/>
    </ligand>
</feature>
<dbReference type="InterPro" id="IPR036155">
    <property type="entry name" value="Crypto/Photolyase_N_sf"/>
</dbReference>
<dbReference type="Proteomes" id="UP000060043">
    <property type="component" value="Chromosome"/>
</dbReference>
<dbReference type="GO" id="GO:0003904">
    <property type="term" value="F:deoxyribodipyrimidine photo-lyase activity"/>
    <property type="evidence" value="ECO:0007669"/>
    <property type="project" value="TreeGrafter"/>
</dbReference>
<dbReference type="STRING" id="1435377.SUSAZ_05845"/>
<dbReference type="PaxDb" id="1435377-SUSAZ_05845"/>
<gene>
    <name evidence="8" type="ORF">ATY89_00365</name>
    <name evidence="9" type="ORF">ATZ20_03410</name>
</gene>
<name>A0A0U3H8Q2_9CREN</name>
<keyword evidence="2 4" id="KW-0274">FAD</keyword>
<dbReference type="Pfam" id="PF00875">
    <property type="entry name" value="DNA_photolyase"/>
    <property type="match status" value="1"/>
</dbReference>
<evidence type="ECO:0000313" key="10">
    <source>
        <dbReference type="Proteomes" id="UP000060043"/>
    </source>
</evidence>
<dbReference type="EMBL" id="CP013694">
    <property type="protein sequence ID" value="ALU28568.1"/>
    <property type="molecule type" value="Genomic_DNA"/>
</dbReference>
<evidence type="ECO:0000256" key="1">
    <source>
        <dbReference type="ARBA" id="ARBA00022630"/>
    </source>
</evidence>
<evidence type="ECO:0000256" key="2">
    <source>
        <dbReference type="ARBA" id="ARBA00022827"/>
    </source>
</evidence>
<dbReference type="InterPro" id="IPR014729">
    <property type="entry name" value="Rossmann-like_a/b/a_fold"/>
</dbReference>
<feature type="site" description="Electron transfer via tryptophanyl radical" evidence="5">
    <location>
        <position position="350"/>
    </location>
</feature>
<feature type="domain" description="Photolyase/cryptochrome alpha/beta" evidence="7">
    <location>
        <begin position="1"/>
        <end position="125"/>
    </location>
</feature>
<keyword evidence="3 6" id="KW-0157">Chromophore</keyword>
<comment type="similarity">
    <text evidence="6">Belongs to the DNA photolyase family.</text>
</comment>
<proteinExistence type="inferred from homology"/>
<accession>A0A0U3H8Q2</accession>
<evidence type="ECO:0000313" key="11">
    <source>
        <dbReference type="Proteomes" id="UP000065473"/>
    </source>
</evidence>
<dbReference type="GO" id="GO:0006139">
    <property type="term" value="P:nucleobase-containing compound metabolic process"/>
    <property type="evidence" value="ECO:0007669"/>
    <property type="project" value="UniProtKB-ARBA"/>
</dbReference>
<feature type="site" description="Electron transfer via tryptophanyl radical" evidence="5">
    <location>
        <position position="327"/>
    </location>
</feature>
<dbReference type="PANTHER" id="PTHR11455">
    <property type="entry name" value="CRYPTOCHROME"/>
    <property type="match status" value="1"/>
</dbReference>
<dbReference type="SUPFAM" id="SSF48173">
    <property type="entry name" value="Cryptochrome/photolyase FAD-binding domain"/>
    <property type="match status" value="1"/>
</dbReference>
<dbReference type="GO" id="GO:0003677">
    <property type="term" value="F:DNA binding"/>
    <property type="evidence" value="ECO:0007669"/>
    <property type="project" value="TreeGrafter"/>
</dbReference>
<feature type="site" description="Electron transfer via tryptophanyl radical" evidence="5">
    <location>
        <position position="274"/>
    </location>
</feature>
<organism evidence="9 10">
    <name type="scientific">Sulfolobus acidocaldarius</name>
    <dbReference type="NCBI Taxonomy" id="2285"/>
    <lineage>
        <taxon>Archaea</taxon>
        <taxon>Thermoproteota</taxon>
        <taxon>Thermoprotei</taxon>
        <taxon>Sulfolobales</taxon>
        <taxon>Sulfolobaceae</taxon>
        <taxon>Sulfolobus</taxon>
    </lineage>
</organism>